<evidence type="ECO:0000256" key="9">
    <source>
        <dbReference type="PROSITE-ProRule" id="PRU10141"/>
    </source>
</evidence>
<dbReference type="EC" id="2.7.11.1" evidence="1"/>
<dbReference type="CDD" id="cd16383">
    <property type="entry name" value="GUN4"/>
    <property type="match status" value="1"/>
</dbReference>
<evidence type="ECO:0000313" key="13">
    <source>
        <dbReference type="Proteomes" id="UP000186868"/>
    </source>
</evidence>
<dbReference type="EMBL" id="MRCB01000019">
    <property type="protein sequence ID" value="OKH21579.1"/>
    <property type="molecule type" value="Genomic_DNA"/>
</dbReference>
<organism evidence="12 13">
    <name type="scientific">Hydrococcus rivularis NIES-593</name>
    <dbReference type="NCBI Taxonomy" id="1921803"/>
    <lineage>
        <taxon>Bacteria</taxon>
        <taxon>Bacillati</taxon>
        <taxon>Cyanobacteriota</taxon>
        <taxon>Cyanophyceae</taxon>
        <taxon>Pleurocapsales</taxon>
        <taxon>Hydrococcaceae</taxon>
        <taxon>Hydrococcus</taxon>
    </lineage>
</organism>
<evidence type="ECO:0000256" key="10">
    <source>
        <dbReference type="SAM" id="MobiDB-lite"/>
    </source>
</evidence>
<evidence type="ECO:0000256" key="7">
    <source>
        <dbReference type="ARBA" id="ARBA00047899"/>
    </source>
</evidence>
<evidence type="ECO:0000256" key="8">
    <source>
        <dbReference type="ARBA" id="ARBA00048679"/>
    </source>
</evidence>
<keyword evidence="13" id="KW-1185">Reference proteome</keyword>
<dbReference type="GO" id="GO:0004674">
    <property type="term" value="F:protein serine/threonine kinase activity"/>
    <property type="evidence" value="ECO:0007669"/>
    <property type="project" value="UniProtKB-KW"/>
</dbReference>
<keyword evidence="6 9" id="KW-0067">ATP-binding</keyword>
<dbReference type="InterPro" id="IPR037215">
    <property type="entry name" value="GUN4-like_sf"/>
</dbReference>
<evidence type="ECO:0000256" key="3">
    <source>
        <dbReference type="ARBA" id="ARBA00022679"/>
    </source>
</evidence>
<evidence type="ECO:0000313" key="12">
    <source>
        <dbReference type="EMBL" id="OKH21579.1"/>
    </source>
</evidence>
<dbReference type="Gene3D" id="1.10.10.1770">
    <property type="entry name" value="Gun4-like"/>
    <property type="match status" value="1"/>
</dbReference>
<evidence type="ECO:0000256" key="6">
    <source>
        <dbReference type="ARBA" id="ARBA00022840"/>
    </source>
</evidence>
<evidence type="ECO:0000256" key="2">
    <source>
        <dbReference type="ARBA" id="ARBA00022527"/>
    </source>
</evidence>
<sequence>MTALKTSQCMNPNCLYHHPYNSTNCQRCGANLLLAARYRAVRQIGSGGFARTFAAVDEHLLDNPCVIKQFYPLPQSSKAYQKSLTLFRQEAEILKKLGQHAQIPELLAFTEQEGRLYIVQEFIEGLDLYREAKESGAFSEQKVRQVLVELLPVLQYIHERQIIHRDIKPSNIIRRSQRSLVLIDFGGSQQLSADFPIGKSPITGTPGYAAPEQMRGSVSPASDLYSLAMTCIRLLTGCFPTDEEGDPLFDVERQQFNWQERGISVSAQLEAILNKMLQWEASDRFQSAAEVLQALTLTPTITLTDKKNLTPTVSVLPNTTCFKEEQSNASDDGSENPRQQFPQLRDPRRAVPMTVDYSQLRSLLATGNYGEADRETWNLMLRVARREQEGCLNLNAIEQFPCTDLYTIDRIWQDYSNGRFGFSSQKQIYQQLGGTSEFDYEIWRAFGDRVGWYAKGKWLNYHELTFERSAVPGHLPACFVDVFNRAGVARGVCGWWRLGFVSLVGRMDECNCQSEPSSDDRQKEIGKNLHRLVDRILS</sequence>
<dbReference type="Proteomes" id="UP000186868">
    <property type="component" value="Unassembled WGS sequence"/>
</dbReference>
<evidence type="ECO:0000259" key="11">
    <source>
        <dbReference type="PROSITE" id="PS50011"/>
    </source>
</evidence>
<evidence type="ECO:0000256" key="5">
    <source>
        <dbReference type="ARBA" id="ARBA00022777"/>
    </source>
</evidence>
<comment type="catalytic activity">
    <reaction evidence="7">
        <text>L-threonyl-[protein] + ATP = O-phospho-L-threonyl-[protein] + ADP + H(+)</text>
        <dbReference type="Rhea" id="RHEA:46608"/>
        <dbReference type="Rhea" id="RHEA-COMP:11060"/>
        <dbReference type="Rhea" id="RHEA-COMP:11605"/>
        <dbReference type="ChEBI" id="CHEBI:15378"/>
        <dbReference type="ChEBI" id="CHEBI:30013"/>
        <dbReference type="ChEBI" id="CHEBI:30616"/>
        <dbReference type="ChEBI" id="CHEBI:61977"/>
        <dbReference type="ChEBI" id="CHEBI:456216"/>
        <dbReference type="EC" id="2.7.11.1"/>
    </reaction>
</comment>
<feature type="compositionally biased region" description="Polar residues" evidence="10">
    <location>
        <begin position="325"/>
        <end position="342"/>
    </location>
</feature>
<accession>A0A1U7HDD3</accession>
<dbReference type="CDD" id="cd14014">
    <property type="entry name" value="STKc_PknB_like"/>
    <property type="match status" value="1"/>
</dbReference>
<gene>
    <name evidence="12" type="ORF">NIES593_15290</name>
</gene>
<dbReference type="STRING" id="1921803.NIES593_15290"/>
<comment type="caution">
    <text evidence="12">The sequence shown here is derived from an EMBL/GenBank/DDBJ whole genome shotgun (WGS) entry which is preliminary data.</text>
</comment>
<keyword evidence="4 9" id="KW-0547">Nucleotide-binding</keyword>
<dbReference type="RefSeq" id="WP_073600406.1">
    <property type="nucleotide sequence ID" value="NZ_MRCB01000019.1"/>
</dbReference>
<dbReference type="PROSITE" id="PS00107">
    <property type="entry name" value="PROTEIN_KINASE_ATP"/>
    <property type="match status" value="1"/>
</dbReference>
<dbReference type="InterPro" id="IPR017441">
    <property type="entry name" value="Protein_kinase_ATP_BS"/>
</dbReference>
<dbReference type="PANTHER" id="PTHR24363">
    <property type="entry name" value="SERINE/THREONINE PROTEIN KINASE"/>
    <property type="match status" value="1"/>
</dbReference>
<dbReference type="OrthoDB" id="437733at2"/>
<name>A0A1U7HDD3_9CYAN</name>
<keyword evidence="3" id="KW-0808">Transferase</keyword>
<feature type="domain" description="Protein kinase" evidence="11">
    <location>
        <begin position="38"/>
        <end position="301"/>
    </location>
</feature>
<dbReference type="GO" id="GO:0005524">
    <property type="term" value="F:ATP binding"/>
    <property type="evidence" value="ECO:0007669"/>
    <property type="project" value="UniProtKB-UniRule"/>
</dbReference>
<proteinExistence type="predicted"/>
<dbReference type="Gene3D" id="3.30.200.20">
    <property type="entry name" value="Phosphorylase Kinase, domain 1"/>
    <property type="match status" value="1"/>
</dbReference>
<dbReference type="PROSITE" id="PS50011">
    <property type="entry name" value="PROTEIN_KINASE_DOM"/>
    <property type="match status" value="1"/>
</dbReference>
<dbReference type="AlphaFoldDB" id="A0A1U7HDD3"/>
<comment type="catalytic activity">
    <reaction evidence="8">
        <text>L-seryl-[protein] + ATP = O-phospho-L-seryl-[protein] + ADP + H(+)</text>
        <dbReference type="Rhea" id="RHEA:17989"/>
        <dbReference type="Rhea" id="RHEA-COMP:9863"/>
        <dbReference type="Rhea" id="RHEA-COMP:11604"/>
        <dbReference type="ChEBI" id="CHEBI:15378"/>
        <dbReference type="ChEBI" id="CHEBI:29999"/>
        <dbReference type="ChEBI" id="CHEBI:30616"/>
        <dbReference type="ChEBI" id="CHEBI:83421"/>
        <dbReference type="ChEBI" id="CHEBI:456216"/>
        <dbReference type="EC" id="2.7.11.1"/>
    </reaction>
</comment>
<evidence type="ECO:0000256" key="1">
    <source>
        <dbReference type="ARBA" id="ARBA00012513"/>
    </source>
</evidence>
<protein>
    <recommendedName>
        <fullName evidence="1">non-specific serine/threonine protein kinase</fullName>
        <ecNumber evidence="1">2.7.11.1</ecNumber>
    </recommendedName>
</protein>
<dbReference type="Pfam" id="PF05419">
    <property type="entry name" value="GUN4"/>
    <property type="match status" value="1"/>
</dbReference>
<dbReference type="SUPFAM" id="SSF56112">
    <property type="entry name" value="Protein kinase-like (PK-like)"/>
    <property type="match status" value="1"/>
</dbReference>
<dbReference type="SUPFAM" id="SSF140869">
    <property type="entry name" value="GUN4-like"/>
    <property type="match status" value="1"/>
</dbReference>
<feature type="binding site" evidence="9">
    <location>
        <position position="68"/>
    </location>
    <ligand>
        <name>ATP</name>
        <dbReference type="ChEBI" id="CHEBI:30616"/>
    </ligand>
</feature>
<keyword evidence="2 12" id="KW-0723">Serine/threonine-protein kinase</keyword>
<dbReference type="PANTHER" id="PTHR24363:SF0">
    <property type="entry name" value="SERINE_THREONINE KINASE LIKE DOMAIN CONTAINING 1"/>
    <property type="match status" value="1"/>
</dbReference>
<dbReference type="SMART" id="SM00220">
    <property type="entry name" value="S_TKc"/>
    <property type="match status" value="1"/>
</dbReference>
<dbReference type="InterPro" id="IPR008629">
    <property type="entry name" value="GUN4-like"/>
</dbReference>
<dbReference type="Pfam" id="PF00069">
    <property type="entry name" value="Pkinase"/>
    <property type="match status" value="1"/>
</dbReference>
<dbReference type="InterPro" id="IPR011009">
    <property type="entry name" value="Kinase-like_dom_sf"/>
</dbReference>
<keyword evidence="5 12" id="KW-0418">Kinase</keyword>
<feature type="region of interest" description="Disordered" evidence="10">
    <location>
        <begin position="325"/>
        <end position="347"/>
    </location>
</feature>
<dbReference type="Gene3D" id="1.25.40.620">
    <property type="match status" value="1"/>
</dbReference>
<reference evidence="12 13" key="1">
    <citation type="submission" date="2016-11" db="EMBL/GenBank/DDBJ databases">
        <title>Draft Genome Sequences of Nine Cyanobacterial Strains from Diverse Habitats.</title>
        <authorList>
            <person name="Zhu T."/>
            <person name="Hou S."/>
            <person name="Lu X."/>
            <person name="Hess W.R."/>
        </authorList>
    </citation>
    <scope>NUCLEOTIDE SEQUENCE [LARGE SCALE GENOMIC DNA]</scope>
    <source>
        <strain evidence="12 13">NIES-593</strain>
    </source>
</reference>
<evidence type="ECO:0000256" key="4">
    <source>
        <dbReference type="ARBA" id="ARBA00022741"/>
    </source>
</evidence>
<dbReference type="InterPro" id="IPR000719">
    <property type="entry name" value="Prot_kinase_dom"/>
</dbReference>
<dbReference type="Gene3D" id="1.10.510.10">
    <property type="entry name" value="Transferase(Phosphotransferase) domain 1"/>
    <property type="match status" value="1"/>
</dbReference>